<dbReference type="GO" id="GO:0004467">
    <property type="term" value="F:long-chain fatty acid-CoA ligase activity"/>
    <property type="evidence" value="ECO:0007669"/>
    <property type="project" value="TreeGrafter"/>
</dbReference>
<evidence type="ECO:0000313" key="8">
    <source>
        <dbReference type="Proteomes" id="UP000186553"/>
    </source>
</evidence>
<accession>A0A1C3D040</accession>
<dbReference type="PROSITE" id="PS00455">
    <property type="entry name" value="AMP_BINDING"/>
    <property type="match status" value="1"/>
</dbReference>
<comment type="caution">
    <text evidence="7">The sequence shown here is derived from an EMBL/GenBank/DDBJ whole genome shotgun (WGS) entry which is preliminary data.</text>
</comment>
<keyword evidence="8" id="KW-1185">Reference proteome</keyword>
<dbReference type="InterPro" id="IPR025110">
    <property type="entry name" value="AMP-bd_C"/>
</dbReference>
<dbReference type="STRING" id="1891224.BBP83_00955"/>
<dbReference type="OrthoDB" id="9803968at2"/>
<dbReference type="PANTHER" id="PTHR43107">
    <property type="entry name" value="LONG-CHAIN FATTY ACID TRANSPORT PROTEIN"/>
    <property type="match status" value="1"/>
</dbReference>
<dbReference type="EMBL" id="MBDL01000001">
    <property type="protein sequence ID" value="ODA14415.1"/>
    <property type="molecule type" value="Genomic_DNA"/>
</dbReference>
<dbReference type="FunFam" id="3.30.300.30:FF:000002">
    <property type="entry name" value="Long-chain fatty acid transport protein 1"/>
    <property type="match status" value="1"/>
</dbReference>
<dbReference type="InterPro" id="IPR000873">
    <property type="entry name" value="AMP-dep_synth/lig_dom"/>
</dbReference>
<dbReference type="GO" id="GO:0005324">
    <property type="term" value="F:long-chain fatty acid transmembrane transporter activity"/>
    <property type="evidence" value="ECO:0007669"/>
    <property type="project" value="TreeGrafter"/>
</dbReference>
<dbReference type="Gene3D" id="3.40.50.12780">
    <property type="entry name" value="N-terminal domain of ligase-like"/>
    <property type="match status" value="1"/>
</dbReference>
<evidence type="ECO:0000259" key="5">
    <source>
        <dbReference type="Pfam" id="PF00501"/>
    </source>
</evidence>
<keyword evidence="2" id="KW-0436">Ligase</keyword>
<evidence type="ECO:0000256" key="4">
    <source>
        <dbReference type="ARBA" id="ARBA00022840"/>
    </source>
</evidence>
<feature type="domain" description="AMP-binding enzyme C-terminal" evidence="6">
    <location>
        <begin position="486"/>
        <end position="565"/>
    </location>
</feature>
<dbReference type="Gene3D" id="3.30.300.30">
    <property type="match status" value="1"/>
</dbReference>
<dbReference type="GO" id="GO:0005524">
    <property type="term" value="F:ATP binding"/>
    <property type="evidence" value="ECO:0007669"/>
    <property type="project" value="UniProtKB-KW"/>
</dbReference>
<evidence type="ECO:0000256" key="1">
    <source>
        <dbReference type="ARBA" id="ARBA00006432"/>
    </source>
</evidence>
<dbReference type="RefSeq" id="WP_068885554.1">
    <property type="nucleotide sequence ID" value="NZ_CBCRUU010000003.1"/>
</dbReference>
<name>A0A1C3D040_9GAMM</name>
<protein>
    <submittedName>
        <fullName evidence="7">Long-chain-acyl-CoA synthetase</fullName>
    </submittedName>
</protein>
<dbReference type="Pfam" id="PF00501">
    <property type="entry name" value="AMP-binding"/>
    <property type="match status" value="1"/>
</dbReference>
<keyword evidence="3" id="KW-0547">Nucleotide-binding</keyword>
<dbReference type="SUPFAM" id="SSF56801">
    <property type="entry name" value="Acetyl-CoA synthetase-like"/>
    <property type="match status" value="1"/>
</dbReference>
<comment type="similarity">
    <text evidence="1">Belongs to the ATP-dependent AMP-binding enzyme family.</text>
</comment>
<dbReference type="Proteomes" id="UP000186553">
    <property type="component" value="Unassembled WGS sequence"/>
</dbReference>
<evidence type="ECO:0000256" key="3">
    <source>
        <dbReference type="ARBA" id="ARBA00022741"/>
    </source>
</evidence>
<dbReference type="GO" id="GO:0044539">
    <property type="term" value="P:long-chain fatty acid import into cell"/>
    <property type="evidence" value="ECO:0007669"/>
    <property type="project" value="TreeGrafter"/>
</dbReference>
<dbReference type="InterPro" id="IPR042099">
    <property type="entry name" value="ANL_N_sf"/>
</dbReference>
<organism evidence="7 8">
    <name type="scientific">Acinetobacter celticus</name>
    <dbReference type="NCBI Taxonomy" id="1891224"/>
    <lineage>
        <taxon>Bacteria</taxon>
        <taxon>Pseudomonadati</taxon>
        <taxon>Pseudomonadota</taxon>
        <taxon>Gammaproteobacteria</taxon>
        <taxon>Moraxellales</taxon>
        <taxon>Moraxellaceae</taxon>
        <taxon>Acinetobacter</taxon>
    </lineage>
</organism>
<reference evidence="7 8" key="1">
    <citation type="submission" date="2016-07" db="EMBL/GenBank/DDBJ databases">
        <title>Acinetobacter sp. ANC 4603.</title>
        <authorList>
            <person name="Radolfova-Krizova L."/>
            <person name="Nemec A."/>
        </authorList>
    </citation>
    <scope>NUCLEOTIDE SEQUENCE [LARGE SCALE GENOMIC DNA]</scope>
    <source>
        <strain evidence="7 8">ANC 4603</strain>
    </source>
</reference>
<feature type="domain" description="AMP-dependent synthetase/ligase" evidence="5">
    <location>
        <begin position="51"/>
        <end position="398"/>
    </location>
</feature>
<dbReference type="InterPro" id="IPR020845">
    <property type="entry name" value="AMP-binding_CS"/>
</dbReference>
<dbReference type="NCBIfam" id="NF006134">
    <property type="entry name" value="PRK08279.1"/>
    <property type="match status" value="1"/>
</dbReference>
<dbReference type="Pfam" id="PF13193">
    <property type="entry name" value="AMP-binding_C"/>
    <property type="match status" value="1"/>
</dbReference>
<sequence>MNQTIQHDLIGMTEVVAKIPSFISKVPNLLSGLKQAYLRTPNSPAGLGIAFEKAVKRNPTGYALLFEDQKYTYTELNQWANQIAHYYLALGAKKGDVIAVMVENRSELVATIVALAKVGVTTALVNTAQIGKVLAHSVNLVNPIALIVGDECRQAVDDIRQDLNLPKDRFYWFADQATRQNVGRAPQGYINLAEAIQSFPTFNTPTTHSVKGKDGLFYIYTSGTTGLPKAVIFTNSRWTLAYGTYGHVLNLNTDDVMYVTLPLYHATGTVVCWCGVIAGASALAIRRKFSTSSFWKDVQKFDASAIGYVGELCRYLMDAPPCPLEKGHRVKKMIGNGMRPNIWDKFKQRFGIEEVLELYASSEGNVGFSNVFNFDNTVGFSPTPYAIIQFDKEKNEPVRNAKGWCLKVKKGEVGLLVGKITRRSPFDGYTDAEKNKSVILKDVFKQGDAYFNTGDLVRDIGFRHAQFVDRLGDTFRWKGENVSTTEVENMVSEYEKIAEAVVYGVEIPNTNGRAGMAAITLADHAELTAEDCQKMATTFKKCLPAYAVPLFLRVQTQVETTGTFKYQKNNLKEQSFNPENTDERILVLLPNSDAYCDLSAEIFDNIQAYQYRF</sequence>
<dbReference type="GO" id="GO:0005886">
    <property type="term" value="C:plasma membrane"/>
    <property type="evidence" value="ECO:0007669"/>
    <property type="project" value="TreeGrafter"/>
</dbReference>
<dbReference type="InterPro" id="IPR045851">
    <property type="entry name" value="AMP-bd_C_sf"/>
</dbReference>
<evidence type="ECO:0000313" key="7">
    <source>
        <dbReference type="EMBL" id="ODA14415.1"/>
    </source>
</evidence>
<proteinExistence type="inferred from homology"/>
<dbReference type="PANTHER" id="PTHR43107:SF15">
    <property type="entry name" value="FATTY ACID TRANSPORT PROTEIN 3, ISOFORM A"/>
    <property type="match status" value="1"/>
</dbReference>
<evidence type="ECO:0000256" key="2">
    <source>
        <dbReference type="ARBA" id="ARBA00022598"/>
    </source>
</evidence>
<gene>
    <name evidence="7" type="ORF">BBP83_00955</name>
</gene>
<keyword evidence="4" id="KW-0067">ATP-binding</keyword>
<evidence type="ECO:0000259" key="6">
    <source>
        <dbReference type="Pfam" id="PF13193"/>
    </source>
</evidence>
<dbReference type="AlphaFoldDB" id="A0A1C3D040"/>